<keyword evidence="3" id="KW-1185">Reference proteome</keyword>
<dbReference type="EMBL" id="CAXAMM010044417">
    <property type="protein sequence ID" value="CAK9114613.1"/>
    <property type="molecule type" value="Genomic_DNA"/>
</dbReference>
<reference evidence="2 3" key="1">
    <citation type="submission" date="2024-02" db="EMBL/GenBank/DDBJ databases">
        <authorList>
            <person name="Chen Y."/>
            <person name="Shah S."/>
            <person name="Dougan E. K."/>
            <person name="Thang M."/>
            <person name="Chan C."/>
        </authorList>
    </citation>
    <scope>NUCLEOTIDE SEQUENCE [LARGE SCALE GENOMIC DNA]</scope>
</reference>
<keyword evidence="1" id="KW-0812">Transmembrane</keyword>
<keyword evidence="1" id="KW-0472">Membrane</keyword>
<feature type="transmembrane region" description="Helical" evidence="1">
    <location>
        <begin position="378"/>
        <end position="398"/>
    </location>
</feature>
<feature type="transmembrane region" description="Helical" evidence="1">
    <location>
        <begin position="296"/>
        <end position="318"/>
    </location>
</feature>
<gene>
    <name evidence="2" type="ORF">SCF082_LOCUS53076</name>
</gene>
<name>A0ABP0SQF2_9DINO</name>
<accession>A0ABP0SQF2</accession>
<sequence length="757" mass="85004">MALVPVVNVVGILSWMIEMFSVEMWKECAGNLQCRVKRFPSLFSQPPQKFLPQLSEINEVEASERLHYWGSILLSSPPIMAFACEAMRFCSRKYAVNKQVGSKKVEPQYSQISKNSIPGSHSRLLKLEENRTSDVESPVLVPQDHTFKGESTAGSFGIWLILYHTTCAGIVAVAVLHGWLSSSTGLAWELWVLWQQLCLWNLFIQTGCRCAMLDSEALEASTCTAVLSYTAPFISEVYDTMKDWVVTGICLLYAETWQGFVVGAVLVGIEASALARGLNPRWISISDDLKISPPAYVLQVFYAALLFVLFLARGPLWIKMPGAFLVLLQFIEDNHSSLFSGMSLVVLFASCIILMLRLDACELLSSPCLTFVQAAFEWLGDGGLLAVVSAYVIVVSYVQVSWHDECKRELRKSYRVILELAEKKPETLKAETWPEWTERQFSNFCVDFVSRARLLIAWSEDWPQGVLGVALVLRYVGLKGFGFAGISAAISVGKGVLIPVGQSLIFEYKKAAVEKALDDLVFSAETRQRMVETLPSPPQNSPIDPESVGEPFNRLMKKHSDSVLKRLNVADSELYRPLRDWLQQQWFKDLMKSERHIERFRVSLVEHYLNNGAPVRYLYQLGHMKGKCKLAGFKASDCKELANFTAEMCKKAKFTVKDCTDAGFSLSQCKEAGFTVKHFKNAGFTATQCAEAGFSQDDLEDVDFTTSKQWEDAGIMPSICSFTQKPKVAYDLESDTEDSESEVSCRRCRRRKIESLE</sequence>
<organism evidence="2 3">
    <name type="scientific">Durusdinium trenchii</name>
    <dbReference type="NCBI Taxonomy" id="1381693"/>
    <lineage>
        <taxon>Eukaryota</taxon>
        <taxon>Sar</taxon>
        <taxon>Alveolata</taxon>
        <taxon>Dinophyceae</taxon>
        <taxon>Suessiales</taxon>
        <taxon>Symbiodiniaceae</taxon>
        <taxon>Durusdinium</taxon>
    </lineage>
</organism>
<dbReference type="Proteomes" id="UP001642464">
    <property type="component" value="Unassembled WGS sequence"/>
</dbReference>
<proteinExistence type="predicted"/>
<dbReference type="InterPro" id="IPR057481">
    <property type="entry name" value="Decapeptide"/>
</dbReference>
<dbReference type="Pfam" id="PF25296">
    <property type="entry name" value="Decapeptide"/>
    <property type="match status" value="1"/>
</dbReference>
<comment type="caution">
    <text evidence="2">The sequence shown here is derived from an EMBL/GenBank/DDBJ whole genome shotgun (WGS) entry which is preliminary data.</text>
</comment>
<feature type="transmembrane region" description="Helical" evidence="1">
    <location>
        <begin position="338"/>
        <end position="358"/>
    </location>
</feature>
<keyword evidence="1" id="KW-1133">Transmembrane helix</keyword>
<protein>
    <submittedName>
        <fullName evidence="2">SPRY domain-containing protein</fullName>
    </submittedName>
</protein>
<feature type="transmembrane region" description="Helical" evidence="1">
    <location>
        <begin position="156"/>
        <end position="180"/>
    </location>
</feature>
<evidence type="ECO:0000256" key="1">
    <source>
        <dbReference type="SAM" id="Phobius"/>
    </source>
</evidence>
<evidence type="ECO:0000313" key="3">
    <source>
        <dbReference type="Proteomes" id="UP001642464"/>
    </source>
</evidence>
<evidence type="ECO:0000313" key="2">
    <source>
        <dbReference type="EMBL" id="CAK9114613.1"/>
    </source>
</evidence>